<dbReference type="Proteomes" id="UP001174691">
    <property type="component" value="Unassembled WGS sequence"/>
</dbReference>
<name>A0AA38W2T8_9PEZI</name>
<evidence type="ECO:0000313" key="2">
    <source>
        <dbReference type="EMBL" id="KAJ9161751.1"/>
    </source>
</evidence>
<dbReference type="EMBL" id="JANBVN010000019">
    <property type="protein sequence ID" value="KAJ9161751.1"/>
    <property type="molecule type" value="Genomic_DNA"/>
</dbReference>
<accession>A0AA38W2T8</accession>
<keyword evidence="3" id="KW-1185">Reference proteome</keyword>
<protein>
    <submittedName>
        <fullName evidence="2">NAD(P)-binding protein</fullName>
    </submittedName>
</protein>
<dbReference type="SUPFAM" id="SSF51735">
    <property type="entry name" value="NAD(P)-binding Rossmann-fold domains"/>
    <property type="match status" value="1"/>
</dbReference>
<organism evidence="2 3">
    <name type="scientific">Coniochaeta hoffmannii</name>
    <dbReference type="NCBI Taxonomy" id="91930"/>
    <lineage>
        <taxon>Eukaryota</taxon>
        <taxon>Fungi</taxon>
        <taxon>Dikarya</taxon>
        <taxon>Ascomycota</taxon>
        <taxon>Pezizomycotina</taxon>
        <taxon>Sordariomycetes</taxon>
        <taxon>Sordariomycetidae</taxon>
        <taxon>Coniochaetales</taxon>
        <taxon>Coniochaetaceae</taxon>
        <taxon>Coniochaeta</taxon>
    </lineage>
</organism>
<dbReference type="Gene3D" id="3.40.50.720">
    <property type="entry name" value="NAD(P)-binding Rossmann-like Domain"/>
    <property type="match status" value="1"/>
</dbReference>
<evidence type="ECO:0000259" key="1">
    <source>
        <dbReference type="Pfam" id="PF13460"/>
    </source>
</evidence>
<gene>
    <name evidence="2" type="ORF">NKR19_g1949</name>
</gene>
<dbReference type="AlphaFoldDB" id="A0AA38W2T8"/>
<dbReference type="PANTHER" id="PTHR14097">
    <property type="entry name" value="OXIDOREDUCTASE HTATIP2"/>
    <property type="match status" value="1"/>
</dbReference>
<dbReference type="InterPro" id="IPR016040">
    <property type="entry name" value="NAD(P)-bd_dom"/>
</dbReference>
<dbReference type="Pfam" id="PF13460">
    <property type="entry name" value="NAD_binding_10"/>
    <property type="match status" value="1"/>
</dbReference>
<feature type="domain" description="NAD(P)-binding" evidence="1">
    <location>
        <begin position="7"/>
        <end position="138"/>
    </location>
</feature>
<evidence type="ECO:0000313" key="3">
    <source>
        <dbReference type="Proteomes" id="UP001174691"/>
    </source>
</evidence>
<dbReference type="InterPro" id="IPR036291">
    <property type="entry name" value="NAD(P)-bd_dom_sf"/>
</dbReference>
<dbReference type="PANTHER" id="PTHR14097:SF8">
    <property type="entry name" value="NAD(P)-BINDING DOMAIN-CONTAINING PROTEIN"/>
    <property type="match status" value="1"/>
</dbReference>
<reference evidence="2" key="1">
    <citation type="submission" date="2022-07" db="EMBL/GenBank/DDBJ databases">
        <title>Fungi with potential for degradation of polypropylene.</title>
        <authorList>
            <person name="Gostincar C."/>
        </authorList>
    </citation>
    <scope>NUCLEOTIDE SEQUENCE</scope>
    <source>
        <strain evidence="2">EXF-13287</strain>
    </source>
</reference>
<sequence length="236" mass="25685">MKLIVAGASGYVAQELLRQSLKLPEITSVIALSRTPVSTPSDVGGEFNASKLRSVVLKDYEDYPEDVRREFQGADACIWTVAITPTRSTAFDFKDVVRVCQTSTLAGLRAMYESGVAKPFRFLYVSGFGAERDRSRTPSFKPEYSWMRGETENQVLVFAAEHPGEVEASAAKPGLITTPGRPITSIFARAASAVGFVPCIDRAAMVTAMLDQVTNGFESDTLMNDDLVRLAKGLTD</sequence>
<comment type="caution">
    <text evidence="2">The sequence shown here is derived from an EMBL/GenBank/DDBJ whole genome shotgun (WGS) entry which is preliminary data.</text>
</comment>
<proteinExistence type="predicted"/>